<sequence length="387" mass="40104">MTTSPPSTLVDRARHVAALAAEHAARAEAARAPHPEVLAAVTAAGFASHGVPAPFGRPGRTLAELKRAVALVAAECPATAWCAVLAALMSRTAGYLPPRGREALWADGPEALVAGAVTPRGSAAPVAGGWSLSGTWPSVTTAEDADWLLLAAVVREDGKEGARVFAVERAAVRVERTWDDVGMRATGSHTVVADEVFVAAPMTFPFACLTAVDDPPPGPDGRPVPLLAVNAFAFCLPMLGAAQGALRRWRELTDAKLRAHPAAYDPVVAHYADVFARSASEIDAADLVLDRVARVVDSGAPVGRAEVARNQRDCAFAAGLLVGAVDQLMRASGTSGHSTSLGLQRLWRDVHTAGAHRALQFGTAAAGYAREFLRPAAPAEAPAGAAR</sequence>
<evidence type="ECO:0000256" key="1">
    <source>
        <dbReference type="ARBA" id="ARBA00023002"/>
    </source>
</evidence>
<dbReference type="SUPFAM" id="SSF47203">
    <property type="entry name" value="Acyl-CoA dehydrogenase C-terminal domain-like"/>
    <property type="match status" value="1"/>
</dbReference>
<protein>
    <submittedName>
        <fullName evidence="3">Hydrolase</fullName>
    </submittedName>
</protein>
<dbReference type="InterPro" id="IPR009100">
    <property type="entry name" value="AcylCoA_DH/oxidase_NM_dom_sf"/>
</dbReference>
<dbReference type="InterPro" id="IPR046373">
    <property type="entry name" value="Acyl-CoA_Oxase/DH_mid-dom_sf"/>
</dbReference>
<feature type="domain" description="Acyl-CoA dehydrogenase C-terminal" evidence="2">
    <location>
        <begin position="233"/>
        <end position="360"/>
    </location>
</feature>
<dbReference type="Proteomes" id="UP000608024">
    <property type="component" value="Unassembled WGS sequence"/>
</dbReference>
<dbReference type="PANTHER" id="PTHR43884:SF12">
    <property type="entry name" value="ISOVALERYL-COA DEHYDROGENASE, MITOCHONDRIAL-RELATED"/>
    <property type="match status" value="1"/>
</dbReference>
<dbReference type="AlphaFoldDB" id="A0A918Z5T8"/>
<dbReference type="Gene3D" id="1.20.140.10">
    <property type="entry name" value="Butyryl-CoA Dehydrogenase, subunit A, domain 3"/>
    <property type="match status" value="1"/>
</dbReference>
<dbReference type="Gene3D" id="2.40.110.10">
    <property type="entry name" value="Butyryl-CoA Dehydrogenase, subunit A, domain 2"/>
    <property type="match status" value="1"/>
</dbReference>
<gene>
    <name evidence="3" type="ORF">GCM10018785_04520</name>
</gene>
<dbReference type="Gene3D" id="1.10.540.10">
    <property type="entry name" value="Acyl-CoA dehydrogenase/oxidase, N-terminal domain"/>
    <property type="match status" value="1"/>
</dbReference>
<dbReference type="EMBL" id="BNBT01000004">
    <property type="protein sequence ID" value="GHE38016.1"/>
    <property type="molecule type" value="Genomic_DNA"/>
</dbReference>
<dbReference type="PIRSF" id="PIRSF016578">
    <property type="entry name" value="HsaA"/>
    <property type="match status" value="1"/>
</dbReference>
<evidence type="ECO:0000313" key="4">
    <source>
        <dbReference type="Proteomes" id="UP000608024"/>
    </source>
</evidence>
<keyword evidence="3" id="KW-0378">Hydrolase</keyword>
<dbReference type="InterPro" id="IPR013107">
    <property type="entry name" value="Acyl-CoA_DH_C"/>
</dbReference>
<comment type="caution">
    <text evidence="3">The sequence shown here is derived from an EMBL/GenBank/DDBJ whole genome shotgun (WGS) entry which is preliminary data.</text>
</comment>
<reference evidence="3" key="1">
    <citation type="journal article" date="2014" name="Int. J. Syst. Evol. Microbiol.">
        <title>Complete genome sequence of Corynebacterium casei LMG S-19264T (=DSM 44701T), isolated from a smear-ripened cheese.</title>
        <authorList>
            <consortium name="US DOE Joint Genome Institute (JGI-PGF)"/>
            <person name="Walter F."/>
            <person name="Albersmeier A."/>
            <person name="Kalinowski J."/>
            <person name="Ruckert C."/>
        </authorList>
    </citation>
    <scope>NUCLEOTIDE SEQUENCE</scope>
    <source>
        <strain evidence="3">JCM 4784</strain>
    </source>
</reference>
<accession>A0A918Z5T8</accession>
<evidence type="ECO:0000313" key="3">
    <source>
        <dbReference type="EMBL" id="GHE38016.1"/>
    </source>
</evidence>
<dbReference type="InterPro" id="IPR036250">
    <property type="entry name" value="AcylCo_DH-like_C"/>
</dbReference>
<dbReference type="GO" id="GO:0016787">
    <property type="term" value="F:hydrolase activity"/>
    <property type="evidence" value="ECO:0007669"/>
    <property type="project" value="UniProtKB-KW"/>
</dbReference>
<dbReference type="RefSeq" id="WP_190134087.1">
    <property type="nucleotide sequence ID" value="NZ_BNBT01000004.1"/>
</dbReference>
<dbReference type="SUPFAM" id="SSF56645">
    <property type="entry name" value="Acyl-CoA dehydrogenase NM domain-like"/>
    <property type="match status" value="1"/>
</dbReference>
<evidence type="ECO:0000259" key="2">
    <source>
        <dbReference type="Pfam" id="PF08028"/>
    </source>
</evidence>
<dbReference type="InterPro" id="IPR037069">
    <property type="entry name" value="AcylCoA_DH/ox_N_sf"/>
</dbReference>
<dbReference type="PANTHER" id="PTHR43884">
    <property type="entry name" value="ACYL-COA DEHYDROGENASE"/>
    <property type="match status" value="1"/>
</dbReference>
<name>A0A918Z5T8_9ACTN</name>
<dbReference type="Pfam" id="PF08028">
    <property type="entry name" value="Acyl-CoA_dh_2"/>
    <property type="match status" value="1"/>
</dbReference>
<dbReference type="GO" id="GO:0003995">
    <property type="term" value="F:acyl-CoA dehydrogenase activity"/>
    <property type="evidence" value="ECO:0007669"/>
    <property type="project" value="TreeGrafter"/>
</dbReference>
<keyword evidence="4" id="KW-1185">Reference proteome</keyword>
<proteinExistence type="predicted"/>
<organism evidence="3 4">
    <name type="scientific">Streptomyces longispororuber</name>
    <dbReference type="NCBI Taxonomy" id="68230"/>
    <lineage>
        <taxon>Bacteria</taxon>
        <taxon>Bacillati</taxon>
        <taxon>Actinomycetota</taxon>
        <taxon>Actinomycetes</taxon>
        <taxon>Kitasatosporales</taxon>
        <taxon>Streptomycetaceae</taxon>
        <taxon>Streptomyces</taxon>
    </lineage>
</organism>
<reference evidence="3" key="2">
    <citation type="submission" date="2020-09" db="EMBL/GenBank/DDBJ databases">
        <authorList>
            <person name="Sun Q."/>
            <person name="Ohkuma M."/>
        </authorList>
    </citation>
    <scope>NUCLEOTIDE SEQUENCE</scope>
    <source>
        <strain evidence="3">JCM 4784</strain>
    </source>
</reference>
<dbReference type="GO" id="GO:0050660">
    <property type="term" value="F:flavin adenine dinucleotide binding"/>
    <property type="evidence" value="ECO:0007669"/>
    <property type="project" value="InterPro"/>
</dbReference>
<keyword evidence="1" id="KW-0560">Oxidoreductase</keyword>